<keyword evidence="2" id="KW-1185">Reference proteome</keyword>
<reference evidence="1" key="1">
    <citation type="journal article" date="2023" name="Science">
        <title>Genome structures resolve the early diversification of teleost fishes.</title>
        <authorList>
            <person name="Parey E."/>
            <person name="Louis A."/>
            <person name="Montfort J."/>
            <person name="Bouchez O."/>
            <person name="Roques C."/>
            <person name="Iampietro C."/>
            <person name="Lluch J."/>
            <person name="Castinel A."/>
            <person name="Donnadieu C."/>
            <person name="Desvignes T."/>
            <person name="Floi Bucao C."/>
            <person name="Jouanno E."/>
            <person name="Wen M."/>
            <person name="Mejri S."/>
            <person name="Dirks R."/>
            <person name="Jansen H."/>
            <person name="Henkel C."/>
            <person name="Chen W.J."/>
            <person name="Zahm M."/>
            <person name="Cabau C."/>
            <person name="Klopp C."/>
            <person name="Thompson A.W."/>
            <person name="Robinson-Rechavi M."/>
            <person name="Braasch I."/>
            <person name="Lecointre G."/>
            <person name="Bobe J."/>
            <person name="Postlethwait J.H."/>
            <person name="Berthelot C."/>
            <person name="Roest Crollius H."/>
            <person name="Guiguen Y."/>
        </authorList>
    </citation>
    <scope>NUCLEOTIDE SEQUENCE</scope>
    <source>
        <strain evidence="1">WJC10195</strain>
    </source>
</reference>
<evidence type="ECO:0000313" key="1">
    <source>
        <dbReference type="EMBL" id="KAJ8336782.1"/>
    </source>
</evidence>
<gene>
    <name evidence="1" type="ORF">SKAU_G00380020</name>
</gene>
<sequence length="81" mass="8678">MKIWARSGLSGKAKLSSLGSIENKRDAVRSVAACDNGPQSSRFTFLTRSQIKGRFSVLADDGDGARSRFAVSVNRAGWIGC</sequence>
<proteinExistence type="predicted"/>
<dbReference type="AlphaFoldDB" id="A0A9Q1IEK0"/>
<name>A0A9Q1IEK0_SYNKA</name>
<dbReference type="EMBL" id="JAINUF010000019">
    <property type="protein sequence ID" value="KAJ8336782.1"/>
    <property type="molecule type" value="Genomic_DNA"/>
</dbReference>
<evidence type="ECO:0000313" key="2">
    <source>
        <dbReference type="Proteomes" id="UP001152622"/>
    </source>
</evidence>
<dbReference type="Proteomes" id="UP001152622">
    <property type="component" value="Chromosome 19"/>
</dbReference>
<organism evidence="1 2">
    <name type="scientific">Synaphobranchus kaupii</name>
    <name type="common">Kaup's arrowtooth eel</name>
    <dbReference type="NCBI Taxonomy" id="118154"/>
    <lineage>
        <taxon>Eukaryota</taxon>
        <taxon>Metazoa</taxon>
        <taxon>Chordata</taxon>
        <taxon>Craniata</taxon>
        <taxon>Vertebrata</taxon>
        <taxon>Euteleostomi</taxon>
        <taxon>Actinopterygii</taxon>
        <taxon>Neopterygii</taxon>
        <taxon>Teleostei</taxon>
        <taxon>Anguilliformes</taxon>
        <taxon>Synaphobranchidae</taxon>
        <taxon>Synaphobranchus</taxon>
    </lineage>
</organism>
<comment type="caution">
    <text evidence="1">The sequence shown here is derived from an EMBL/GenBank/DDBJ whole genome shotgun (WGS) entry which is preliminary data.</text>
</comment>
<protein>
    <submittedName>
        <fullName evidence="1">Uncharacterized protein</fullName>
    </submittedName>
</protein>
<accession>A0A9Q1IEK0</accession>